<sequence>MATTETILSCHPGEKCIIHNFSISSPAAEEKKLIVHPLLLTPFSAVAPPLSLTLTTRLIRIRVESALETILEEEEEEDEEEADMDDDDDVLPLLLTNATDDDNKTKSLSPAAVMMLPTKTKAPSSSTCFWQVRRQPGSSSSSFSLSWGFA</sequence>
<organism evidence="1 2">
    <name type="scientific">Linum trigynum</name>
    <dbReference type="NCBI Taxonomy" id="586398"/>
    <lineage>
        <taxon>Eukaryota</taxon>
        <taxon>Viridiplantae</taxon>
        <taxon>Streptophyta</taxon>
        <taxon>Embryophyta</taxon>
        <taxon>Tracheophyta</taxon>
        <taxon>Spermatophyta</taxon>
        <taxon>Magnoliopsida</taxon>
        <taxon>eudicotyledons</taxon>
        <taxon>Gunneridae</taxon>
        <taxon>Pentapetalae</taxon>
        <taxon>rosids</taxon>
        <taxon>fabids</taxon>
        <taxon>Malpighiales</taxon>
        <taxon>Linaceae</taxon>
        <taxon>Linum</taxon>
    </lineage>
</organism>
<proteinExistence type="predicted"/>
<keyword evidence="2" id="KW-1185">Reference proteome</keyword>
<dbReference type="EMBL" id="OZ034820">
    <property type="protein sequence ID" value="CAL1403066.1"/>
    <property type="molecule type" value="Genomic_DNA"/>
</dbReference>
<name>A0AAV2FXM6_9ROSI</name>
<accession>A0AAV2FXM6</accession>
<evidence type="ECO:0000313" key="1">
    <source>
        <dbReference type="EMBL" id="CAL1403066.1"/>
    </source>
</evidence>
<protein>
    <submittedName>
        <fullName evidence="1">Uncharacterized protein</fullName>
    </submittedName>
</protein>
<dbReference type="AlphaFoldDB" id="A0AAV2FXM6"/>
<gene>
    <name evidence="1" type="ORF">LTRI10_LOCUS43027</name>
</gene>
<reference evidence="1 2" key="1">
    <citation type="submission" date="2024-04" db="EMBL/GenBank/DDBJ databases">
        <authorList>
            <person name="Fracassetti M."/>
        </authorList>
    </citation>
    <scope>NUCLEOTIDE SEQUENCE [LARGE SCALE GENOMIC DNA]</scope>
</reference>
<dbReference type="Proteomes" id="UP001497516">
    <property type="component" value="Chromosome 7"/>
</dbReference>
<evidence type="ECO:0000313" key="2">
    <source>
        <dbReference type="Proteomes" id="UP001497516"/>
    </source>
</evidence>